<evidence type="ECO:0000256" key="1">
    <source>
        <dbReference type="SAM" id="MobiDB-lite"/>
    </source>
</evidence>
<sequence length="230" mass="25020">MPSTTALPQKKYRSSGGETVRRAKKQRFNPVPRPLSNATHHNGVGGSKGKGRVTPVAAKPSPVNARTTQSDEEEENALTGEEDDEVDVSEAPVAPLKKRKMTGGTGKKGKKFVESQSDLLSLVHSITGAHEIKKKSKVQKVVSPRRSAERARTKYEPDSDAKSHRKQKQPKAPSVEAQKAQERANKKQAQLEAAKAIVAARTKAKKDRAKAAEDMANSEPQDGRKRVSFA</sequence>
<proteinExistence type="predicted"/>
<keyword evidence="3" id="KW-1185">Reference proteome</keyword>
<organism evidence="2 3">
    <name type="scientific">Microbotryum silenes-dioicae</name>
    <dbReference type="NCBI Taxonomy" id="796604"/>
    <lineage>
        <taxon>Eukaryota</taxon>
        <taxon>Fungi</taxon>
        <taxon>Dikarya</taxon>
        <taxon>Basidiomycota</taxon>
        <taxon>Pucciniomycotina</taxon>
        <taxon>Microbotryomycetes</taxon>
        <taxon>Microbotryales</taxon>
        <taxon>Microbotryaceae</taxon>
        <taxon>Microbotryum</taxon>
    </lineage>
</organism>
<protein>
    <submittedName>
        <fullName evidence="2">BQ5605_C022g09552 protein</fullName>
    </submittedName>
</protein>
<dbReference type="Proteomes" id="UP000249464">
    <property type="component" value="Unassembled WGS sequence"/>
</dbReference>
<reference evidence="2 3" key="1">
    <citation type="submission" date="2016-11" db="EMBL/GenBank/DDBJ databases">
        <authorList>
            <person name="Jaros S."/>
            <person name="Januszkiewicz K."/>
            <person name="Wedrychowicz H."/>
        </authorList>
    </citation>
    <scope>NUCLEOTIDE SEQUENCE [LARGE SCALE GENOMIC DNA]</scope>
</reference>
<feature type="compositionally biased region" description="Basic and acidic residues" evidence="1">
    <location>
        <begin position="221"/>
        <end position="230"/>
    </location>
</feature>
<gene>
    <name evidence="2" type="primary">BQ5605_C022g09552</name>
    <name evidence="2" type="ORF">BQ5605_C022G09552</name>
</gene>
<feature type="region of interest" description="Disordered" evidence="1">
    <location>
        <begin position="131"/>
        <end position="230"/>
    </location>
</feature>
<accession>A0A2X0PEQ8</accession>
<feature type="region of interest" description="Disordered" evidence="1">
    <location>
        <begin position="1"/>
        <end position="112"/>
    </location>
</feature>
<feature type="compositionally biased region" description="Acidic residues" evidence="1">
    <location>
        <begin position="70"/>
        <end position="88"/>
    </location>
</feature>
<dbReference type="EMBL" id="FQNC01000084">
    <property type="protein sequence ID" value="SGZ22863.1"/>
    <property type="molecule type" value="Genomic_DNA"/>
</dbReference>
<evidence type="ECO:0000313" key="2">
    <source>
        <dbReference type="EMBL" id="SGZ22863.1"/>
    </source>
</evidence>
<feature type="compositionally biased region" description="Basic and acidic residues" evidence="1">
    <location>
        <begin position="146"/>
        <end position="162"/>
    </location>
</feature>
<name>A0A2X0PEQ8_9BASI</name>
<dbReference type="AlphaFoldDB" id="A0A2X0PEQ8"/>
<evidence type="ECO:0000313" key="3">
    <source>
        <dbReference type="Proteomes" id="UP000249464"/>
    </source>
</evidence>